<organism evidence="1 2">
    <name type="scientific">Cystobacter fuscus (strain ATCC 25194 / DSM 2262 / NBRC 100088 / M29)</name>
    <dbReference type="NCBI Taxonomy" id="1242864"/>
    <lineage>
        <taxon>Bacteria</taxon>
        <taxon>Pseudomonadati</taxon>
        <taxon>Myxococcota</taxon>
        <taxon>Myxococcia</taxon>
        <taxon>Myxococcales</taxon>
        <taxon>Cystobacterineae</taxon>
        <taxon>Archangiaceae</taxon>
        <taxon>Cystobacter</taxon>
    </lineage>
</organism>
<reference evidence="1" key="1">
    <citation type="submission" date="2013-05" db="EMBL/GenBank/DDBJ databases">
        <title>Genome assembly of Cystobacter fuscus DSM 2262.</title>
        <authorList>
            <person name="Sharma G."/>
            <person name="Khatri I."/>
            <person name="Kaur C."/>
            <person name="Mayilraj S."/>
            <person name="Subramanian S."/>
        </authorList>
    </citation>
    <scope>NUCLEOTIDE SEQUENCE [LARGE SCALE GENOMIC DNA]</scope>
    <source>
        <strain evidence="1">DSM 2262</strain>
    </source>
</reference>
<comment type="caution">
    <text evidence="1">The sequence shown here is derived from an EMBL/GenBank/DDBJ whole genome shotgun (WGS) entry which is preliminary data.</text>
</comment>
<dbReference type="OrthoDB" id="9787411at2"/>
<protein>
    <recommendedName>
        <fullName evidence="3">Peptidase S1 domain-containing protein</fullName>
    </recommendedName>
</protein>
<dbReference type="InterPro" id="IPR009003">
    <property type="entry name" value="Peptidase_S1_PA"/>
</dbReference>
<dbReference type="EMBL" id="ANAH02000026">
    <property type="protein sequence ID" value="EPX58205.1"/>
    <property type="molecule type" value="Genomic_DNA"/>
</dbReference>
<name>S9P174_CYSF2</name>
<dbReference type="RefSeq" id="WP_002624248.1">
    <property type="nucleotide sequence ID" value="NZ_ANAH02000026.1"/>
</dbReference>
<proteinExistence type="predicted"/>
<gene>
    <name evidence="1" type="ORF">D187_004242</name>
</gene>
<evidence type="ECO:0000313" key="2">
    <source>
        <dbReference type="Proteomes" id="UP000011682"/>
    </source>
</evidence>
<sequence length="338" mass="36320">MKFTSAHALKAELSSELDRMGAGQLTPLASMMSTAMGENTKALEPRHLVPQGVAVGIAVGQGNDDYQLALRLQTLSPADTAFASYAKELARHEADVRYIGPIIIVPETGTGVQPYCGEVRPVRPGYSVGHPTVGVGTIGVMVKNNRGQEGLLSNNHILAAAGDAMRRDHIFQPGVTDGGKRPMAIIASFEGSIDLDRQGINVVDAAYALLDHDIEVDPTYDGRPMRGVLGTRDIVKRLDVWKIGRSTGKTHGKVSVVDCDNLMVRIRGRVYQFNDQIEIESDSLFSLGGDSGSAILSDRDEGVGLLFAGPESGRLNGKYLAYANPMETVLKLLHLEPM</sequence>
<dbReference type="AlphaFoldDB" id="S9P174"/>
<dbReference type="Proteomes" id="UP000011682">
    <property type="component" value="Unassembled WGS sequence"/>
</dbReference>
<dbReference type="eggNOG" id="COG0265">
    <property type="taxonomic scope" value="Bacteria"/>
</dbReference>
<evidence type="ECO:0000313" key="1">
    <source>
        <dbReference type="EMBL" id="EPX58205.1"/>
    </source>
</evidence>
<accession>S9P174</accession>
<evidence type="ECO:0008006" key="3">
    <source>
        <dbReference type="Google" id="ProtNLM"/>
    </source>
</evidence>
<keyword evidence="2" id="KW-1185">Reference proteome</keyword>
<dbReference type="SUPFAM" id="SSF50494">
    <property type="entry name" value="Trypsin-like serine proteases"/>
    <property type="match status" value="1"/>
</dbReference>